<dbReference type="RefSeq" id="WP_420245524.1">
    <property type="nucleotide sequence ID" value="NZ_BOPV01000001.1"/>
</dbReference>
<keyword evidence="1" id="KW-1133">Transmembrane helix</keyword>
<keyword evidence="1" id="KW-0812">Transmembrane</keyword>
<evidence type="ECO:0000256" key="1">
    <source>
        <dbReference type="SAM" id="Phobius"/>
    </source>
</evidence>
<dbReference type="EMBL" id="BOPV01000001">
    <property type="protein sequence ID" value="GIL41853.1"/>
    <property type="molecule type" value="Genomic_DNA"/>
</dbReference>
<sequence length="88" mass="9753">MEIKRTVVIAGVLAVIVAGTVTYLAQEPPMDESQTRAYEARCMTAYTEWLAKKLPSPRELVECEKHYTAKGDTIQASFFASARRGRGS</sequence>
<organism evidence="2 3">
    <name type="scientific">Roseiterribacter gracilis</name>
    <dbReference type="NCBI Taxonomy" id="2812848"/>
    <lineage>
        <taxon>Bacteria</taxon>
        <taxon>Pseudomonadati</taxon>
        <taxon>Pseudomonadota</taxon>
        <taxon>Alphaproteobacteria</taxon>
        <taxon>Rhodospirillales</taxon>
        <taxon>Roseiterribacteraceae</taxon>
        <taxon>Roseiterribacter</taxon>
    </lineage>
</organism>
<protein>
    <submittedName>
        <fullName evidence="2">Uncharacterized protein</fullName>
    </submittedName>
</protein>
<comment type="caution">
    <text evidence="2">The sequence shown here is derived from an EMBL/GenBank/DDBJ whole genome shotgun (WGS) entry which is preliminary data.</text>
</comment>
<feature type="transmembrane region" description="Helical" evidence="1">
    <location>
        <begin position="7"/>
        <end position="25"/>
    </location>
</feature>
<evidence type="ECO:0000313" key="3">
    <source>
        <dbReference type="Proteomes" id="UP000681075"/>
    </source>
</evidence>
<accession>A0A8S8XEN9</accession>
<evidence type="ECO:0000313" key="2">
    <source>
        <dbReference type="EMBL" id="GIL41853.1"/>
    </source>
</evidence>
<reference evidence="2" key="1">
    <citation type="submission" date="2021-02" db="EMBL/GenBank/DDBJ databases">
        <title>Genome sequence of Rhodospirillales sp. strain TMPK1 isolated from soil.</title>
        <authorList>
            <person name="Nakai R."/>
            <person name="Kusada H."/>
            <person name="Tamaki H."/>
        </authorList>
    </citation>
    <scope>NUCLEOTIDE SEQUENCE</scope>
    <source>
        <strain evidence="2">TMPK1</strain>
    </source>
</reference>
<proteinExistence type="predicted"/>
<dbReference type="AlphaFoldDB" id="A0A8S8XEN9"/>
<keyword evidence="3" id="KW-1185">Reference proteome</keyword>
<name>A0A8S8XEN9_9PROT</name>
<gene>
    <name evidence="2" type="ORF">TMPK1_40900</name>
</gene>
<keyword evidence="1" id="KW-0472">Membrane</keyword>
<dbReference type="Proteomes" id="UP000681075">
    <property type="component" value="Unassembled WGS sequence"/>
</dbReference>